<dbReference type="InterPro" id="IPR011006">
    <property type="entry name" value="CheY-like_superfamily"/>
</dbReference>
<evidence type="ECO:0000313" key="4">
    <source>
        <dbReference type="Proteomes" id="UP000182987"/>
    </source>
</evidence>
<dbReference type="Proteomes" id="UP000182987">
    <property type="component" value="Chromosome"/>
</dbReference>
<dbReference type="InterPro" id="IPR001789">
    <property type="entry name" value="Sig_transdc_resp-reg_receiver"/>
</dbReference>
<name>A0A1L3EXM8_9GAMM</name>
<dbReference type="SUPFAM" id="SSF52172">
    <property type="entry name" value="CheY-like"/>
    <property type="match status" value="1"/>
</dbReference>
<feature type="domain" description="Response regulatory" evidence="2">
    <location>
        <begin position="10"/>
        <end position="123"/>
    </location>
</feature>
<dbReference type="PROSITE" id="PS50110">
    <property type="entry name" value="RESPONSE_REGULATORY"/>
    <property type="match status" value="1"/>
</dbReference>
<evidence type="ECO:0000256" key="1">
    <source>
        <dbReference type="PROSITE-ProRule" id="PRU00169"/>
    </source>
</evidence>
<keyword evidence="4" id="KW-1185">Reference proteome</keyword>
<accession>A0A1L3EXM8</accession>
<dbReference type="Gene3D" id="3.40.50.2300">
    <property type="match status" value="1"/>
</dbReference>
<protein>
    <recommendedName>
        <fullName evidence="2">Response regulatory domain-containing protein</fullName>
    </recommendedName>
</protein>
<dbReference type="KEGG" id="lrz:BJI69_18930"/>
<dbReference type="OrthoDB" id="5953244at2"/>
<reference evidence="4" key="1">
    <citation type="submission" date="2016-09" db="EMBL/GenBank/DDBJ databases">
        <authorList>
            <person name="Lysoe E."/>
        </authorList>
    </citation>
    <scope>NUCLEOTIDE SEQUENCE [LARGE SCALE GENOMIC DNA]</scope>
    <source>
        <strain evidence="4">LJ96T</strain>
    </source>
</reference>
<dbReference type="EMBL" id="CP017480">
    <property type="protein sequence ID" value="APG05770.1"/>
    <property type="molecule type" value="Genomic_DNA"/>
</dbReference>
<organism evidence="3 4">
    <name type="scientific">Luteibacter rhizovicinus DSM 16549</name>
    <dbReference type="NCBI Taxonomy" id="1440763"/>
    <lineage>
        <taxon>Bacteria</taxon>
        <taxon>Pseudomonadati</taxon>
        <taxon>Pseudomonadota</taxon>
        <taxon>Gammaproteobacteria</taxon>
        <taxon>Lysobacterales</taxon>
        <taxon>Rhodanobacteraceae</taxon>
        <taxon>Luteibacter</taxon>
    </lineage>
</organism>
<evidence type="ECO:0000259" key="2">
    <source>
        <dbReference type="PROSITE" id="PS50110"/>
    </source>
</evidence>
<evidence type="ECO:0000313" key="3">
    <source>
        <dbReference type="EMBL" id="APG05770.1"/>
    </source>
</evidence>
<comment type="caution">
    <text evidence="1">Lacks conserved residue(s) required for the propagation of feature annotation.</text>
</comment>
<proteinExistence type="predicted"/>
<sequence>MNPKPSAAPSALVFDRASMVAETVAMVLEDAGYQTRATVTYRDARKAFQEMDELVLMVVHADIPGERRGRELLNAALRDRPDTAIVIVSSRLPEDLEPAPRSAVFLVKPFDREQLLDAVERARQSRPVS</sequence>
<dbReference type="STRING" id="1440763.BJI69_18930"/>
<gene>
    <name evidence="3" type="ORF">BJI69_18930</name>
</gene>
<dbReference type="GO" id="GO:0000160">
    <property type="term" value="P:phosphorelay signal transduction system"/>
    <property type="evidence" value="ECO:0007669"/>
    <property type="project" value="InterPro"/>
</dbReference>
<dbReference type="AlphaFoldDB" id="A0A1L3EXM8"/>
<dbReference type="RefSeq" id="WP_052767222.1">
    <property type="nucleotide sequence ID" value="NZ_CP017480.1"/>
</dbReference>